<evidence type="ECO:0000313" key="4">
    <source>
        <dbReference type="EMBL" id="OQO03736.1"/>
    </source>
</evidence>
<dbReference type="InterPro" id="IPR012939">
    <property type="entry name" value="Glyco_hydro_92"/>
</dbReference>
<dbReference type="PANTHER" id="PTHR12143:SF38">
    <property type="entry name" value="ALPHA-1,2-MANNOSIDASE FAMILY PROTEIN (AFU_ORTHOLOGUE AFUA_5G10520)"/>
    <property type="match status" value="1"/>
</dbReference>
<dbReference type="Pfam" id="PF07971">
    <property type="entry name" value="Glyco_hydro_92"/>
    <property type="match status" value="1"/>
</dbReference>
<dbReference type="InterPro" id="IPR008928">
    <property type="entry name" value="6-hairpin_glycosidase_sf"/>
</dbReference>
<name>A0A1V8SX50_9PEZI</name>
<dbReference type="FunFam" id="2.70.98.10:FF:000028">
    <property type="entry name" value="Alpha-1,2-mannosidase family protein (AFU_orthologue AFUA_5G10520)"/>
    <property type="match status" value="1"/>
</dbReference>
<dbReference type="Gene3D" id="3.30.2080.10">
    <property type="entry name" value="GH92 mannosidase domain"/>
    <property type="match status" value="1"/>
</dbReference>
<sequence length="783" mass="85916">MSVAMTASRFSLCRLLLTVIKFAAVATAQDSTNGMTLDYSRYINNFLGTTNGGNMFPGVVPAPFSMVKLGPDVVNKTTDAYSGYLPEGQIFGFSMMHESGTGGAPKYGVVSQMPAVGGVPNPLLDLGRNRTTPDVATVGYYRSELDSNVTVELAGTERAGFYQYTFPAAGEKSIVVDVSHVLNSFRGFGWGQGYAGGSFARTADGYTGHGIYNNGWNLAPNWTIYFCGHFDQPFVAKTFTGNDTGNATNLFSYGAANATAGIYRQGGVFTFDSSTVTSRVGISFISTTQACSNVAFQIPANTTLSSLVTQAQSRWTDDVFSKVTVSETNTTVLTQLYSYLYGMHLLPSNRTGENPLWNSTEPSYDDIFTFWDLFRCSTALVQVLQPQSYEEQLRSIIDIWRHEGWLPDGRSSNFNGRTQGGSNADNVLADAWVKGVRGSVKWTDAYAAMKTDAEVVPINNFDKIANDSSTKEGRGALPDWKEYGYITPRFSRAVSRAVEYSANDFGLHQVATGLDLTDDAEKYLNRSRNWRNHWNPQQAALNFTGFLVPRYANGSFEYPYDPLSCGGCYWPDPYYQDLAYTYTLNAHHDIYHLIALSGGTLSFTSRLETFFKPGVYTAGNAAYGNTIFNPGNEPAFTTPYLFNFVGRQDLSVKYSRHAAKSFYNAGPAGIPGNSDAGAMQTWILWNMIGLYPMTGQSWFFVGSPWFERMSVDLGGDKTLVITSCGGNQEDAIYVQSLKVNGCEWAKAWVEWEDVFANGGTLEFVLGAEQTRWATGELPPSPAS</sequence>
<organism evidence="4 5">
    <name type="scientific">Cryoendolithus antarcticus</name>
    <dbReference type="NCBI Taxonomy" id="1507870"/>
    <lineage>
        <taxon>Eukaryota</taxon>
        <taxon>Fungi</taxon>
        <taxon>Dikarya</taxon>
        <taxon>Ascomycota</taxon>
        <taxon>Pezizomycotina</taxon>
        <taxon>Dothideomycetes</taxon>
        <taxon>Dothideomycetidae</taxon>
        <taxon>Cladosporiales</taxon>
        <taxon>Cladosporiaceae</taxon>
        <taxon>Cryoendolithus</taxon>
    </lineage>
</organism>
<dbReference type="GO" id="GO:0006516">
    <property type="term" value="P:glycoprotein catabolic process"/>
    <property type="evidence" value="ECO:0007669"/>
    <property type="project" value="TreeGrafter"/>
</dbReference>
<dbReference type="GO" id="GO:0005634">
    <property type="term" value="C:nucleus"/>
    <property type="evidence" value="ECO:0007669"/>
    <property type="project" value="TreeGrafter"/>
</dbReference>
<dbReference type="Proteomes" id="UP000192596">
    <property type="component" value="Unassembled WGS sequence"/>
</dbReference>
<evidence type="ECO:0000256" key="1">
    <source>
        <dbReference type="SAM" id="SignalP"/>
    </source>
</evidence>
<feature type="domain" description="Glycosyl hydrolase family 92 N-terminal" evidence="3">
    <location>
        <begin position="42"/>
        <end position="283"/>
    </location>
</feature>
<dbReference type="Gene3D" id="2.70.98.10">
    <property type="match status" value="1"/>
</dbReference>
<dbReference type="AlphaFoldDB" id="A0A1V8SX50"/>
<protein>
    <recommendedName>
        <fullName evidence="6">Glycosyl hydrolase family 92 domain-containing protein</fullName>
    </recommendedName>
</protein>
<proteinExistence type="predicted"/>
<dbReference type="Gene3D" id="1.20.1050.60">
    <property type="entry name" value="alpha-1,2-mannosidase"/>
    <property type="match status" value="1"/>
</dbReference>
<dbReference type="PANTHER" id="PTHR12143">
    <property type="entry name" value="PEPTIDE N-GLYCANASE PNGASE -RELATED"/>
    <property type="match status" value="1"/>
</dbReference>
<dbReference type="InterPro" id="IPR041371">
    <property type="entry name" value="GH92_N"/>
</dbReference>
<dbReference type="EMBL" id="NAJO01000024">
    <property type="protein sequence ID" value="OQO03736.1"/>
    <property type="molecule type" value="Genomic_DNA"/>
</dbReference>
<dbReference type="GO" id="GO:0030246">
    <property type="term" value="F:carbohydrate binding"/>
    <property type="evidence" value="ECO:0007669"/>
    <property type="project" value="InterPro"/>
</dbReference>
<evidence type="ECO:0000259" key="2">
    <source>
        <dbReference type="Pfam" id="PF07971"/>
    </source>
</evidence>
<dbReference type="InterPro" id="IPR005887">
    <property type="entry name" value="GH92_a_mannosidase_put"/>
</dbReference>
<feature type="chain" id="PRO_5013116746" description="Glycosyl hydrolase family 92 domain-containing protein" evidence="1">
    <location>
        <begin position="29"/>
        <end position="783"/>
    </location>
</feature>
<dbReference type="OrthoDB" id="449263at2759"/>
<dbReference type="GO" id="GO:0005975">
    <property type="term" value="P:carbohydrate metabolic process"/>
    <property type="evidence" value="ECO:0007669"/>
    <property type="project" value="InterPro"/>
</dbReference>
<dbReference type="GO" id="GO:0000224">
    <property type="term" value="F:peptide-N4-(N-acetyl-beta-glucosaminyl)asparagine amidase activity"/>
    <property type="evidence" value="ECO:0007669"/>
    <property type="project" value="TreeGrafter"/>
</dbReference>
<dbReference type="SUPFAM" id="SSF48208">
    <property type="entry name" value="Six-hairpin glycosidases"/>
    <property type="match status" value="1"/>
</dbReference>
<reference evidence="5" key="1">
    <citation type="submission" date="2017-03" db="EMBL/GenBank/DDBJ databases">
        <title>Genomes of endolithic fungi from Antarctica.</title>
        <authorList>
            <person name="Coleine C."/>
            <person name="Masonjones S."/>
            <person name="Stajich J.E."/>
        </authorList>
    </citation>
    <scope>NUCLEOTIDE SEQUENCE [LARGE SCALE GENOMIC DNA]</scope>
    <source>
        <strain evidence="5">CCFEE 5527</strain>
    </source>
</reference>
<keyword evidence="5" id="KW-1185">Reference proteome</keyword>
<evidence type="ECO:0008006" key="6">
    <source>
        <dbReference type="Google" id="ProtNLM"/>
    </source>
</evidence>
<evidence type="ECO:0000259" key="3">
    <source>
        <dbReference type="Pfam" id="PF17678"/>
    </source>
</evidence>
<dbReference type="InterPro" id="IPR050883">
    <property type="entry name" value="PNGase"/>
</dbReference>
<dbReference type="GO" id="GO:0005829">
    <property type="term" value="C:cytosol"/>
    <property type="evidence" value="ECO:0007669"/>
    <property type="project" value="TreeGrafter"/>
</dbReference>
<feature type="domain" description="Glycosyl hydrolase family 92" evidence="2">
    <location>
        <begin position="289"/>
        <end position="766"/>
    </location>
</feature>
<accession>A0A1V8SX50</accession>
<gene>
    <name evidence="4" type="ORF">B0A48_10401</name>
</gene>
<dbReference type="Pfam" id="PF17678">
    <property type="entry name" value="Glyco_hydro_92N"/>
    <property type="match status" value="1"/>
</dbReference>
<dbReference type="Gene3D" id="1.20.1610.10">
    <property type="entry name" value="alpha-1,2-mannosidases domains"/>
    <property type="match status" value="1"/>
</dbReference>
<comment type="caution">
    <text evidence="4">The sequence shown here is derived from an EMBL/GenBank/DDBJ whole genome shotgun (WGS) entry which is preliminary data.</text>
</comment>
<feature type="signal peptide" evidence="1">
    <location>
        <begin position="1"/>
        <end position="28"/>
    </location>
</feature>
<keyword evidence="1" id="KW-0732">Signal</keyword>
<dbReference type="FunFam" id="1.20.1050.60:FF:000002">
    <property type="entry name" value="Glycosyl hydrolase family 92"/>
    <property type="match status" value="1"/>
</dbReference>
<dbReference type="InParanoid" id="A0A1V8SX50"/>
<dbReference type="NCBIfam" id="TIGR01180">
    <property type="entry name" value="aman2_put"/>
    <property type="match status" value="1"/>
</dbReference>
<evidence type="ECO:0000313" key="5">
    <source>
        <dbReference type="Proteomes" id="UP000192596"/>
    </source>
</evidence>
<dbReference type="InterPro" id="IPR014718">
    <property type="entry name" value="GH-type_carb-bd"/>
</dbReference>
<dbReference type="FunFam" id="3.30.2080.10:FF:000001">
    <property type="entry name" value="Alpha-1,2-mannosidase subfamily"/>
    <property type="match status" value="1"/>
</dbReference>
<dbReference type="STRING" id="1507870.A0A1V8SX50"/>